<evidence type="ECO:0000256" key="1">
    <source>
        <dbReference type="ARBA" id="ARBA00022801"/>
    </source>
</evidence>
<proteinExistence type="predicted"/>
<dbReference type="PANTHER" id="PTHR30404">
    <property type="entry name" value="N-ACETYLMURAMOYL-L-ALANINE AMIDASE"/>
    <property type="match status" value="1"/>
</dbReference>
<reference evidence="4 5" key="1">
    <citation type="journal article" date="2015" name="Genome Announc.">
        <title>Expanding the biotechnology potential of lactobacilli through comparative genomics of 213 strains and associated genera.</title>
        <authorList>
            <person name="Sun Z."/>
            <person name="Harris H.M."/>
            <person name="McCann A."/>
            <person name="Guo C."/>
            <person name="Argimon S."/>
            <person name="Zhang W."/>
            <person name="Yang X."/>
            <person name="Jeffery I.B."/>
            <person name="Cooney J.C."/>
            <person name="Kagawa T.F."/>
            <person name="Liu W."/>
            <person name="Song Y."/>
            <person name="Salvetti E."/>
            <person name="Wrobel A."/>
            <person name="Rasinkangas P."/>
            <person name="Parkhill J."/>
            <person name="Rea M.C."/>
            <person name="O'Sullivan O."/>
            <person name="Ritari J."/>
            <person name="Douillard F.P."/>
            <person name="Paul Ross R."/>
            <person name="Yang R."/>
            <person name="Briner A.E."/>
            <person name="Felis G.E."/>
            <person name="de Vos W.M."/>
            <person name="Barrangou R."/>
            <person name="Klaenhammer T.R."/>
            <person name="Caufield P.W."/>
            <person name="Cui Y."/>
            <person name="Zhang H."/>
            <person name="O'Toole P.W."/>
        </authorList>
    </citation>
    <scope>NUCLEOTIDE SEQUENCE [LARGE SCALE GENOMIC DNA]</scope>
    <source>
        <strain evidence="4 5">DSM 18630</strain>
    </source>
</reference>
<comment type="caution">
    <text evidence="4">The sequence shown here is derived from an EMBL/GenBank/DDBJ whole genome shotgun (WGS) entry which is preliminary data.</text>
</comment>
<dbReference type="InterPro" id="IPR003646">
    <property type="entry name" value="SH3-like_bac-type"/>
</dbReference>
<dbReference type="CDD" id="cd02696">
    <property type="entry name" value="MurNAc-LAA"/>
    <property type="match status" value="1"/>
</dbReference>
<name>A0A0R1VZ18_9LACO</name>
<dbReference type="InterPro" id="IPR002508">
    <property type="entry name" value="MurNAc-LAA_cat"/>
</dbReference>
<sequence>MRRSKKQHSSFKFTNLAILILIIAALMGIIISRTFAYFKQVKVNVNQTTLRKGPGVEYQKIKQLKHGSRLTVIRSKYHWYYVRTSQNNFGWVANWNLQPQGPKKVHHLSDATIVLDPGHGGSDSGALSSNGKMEKTYTLKLAKDVARRLRSRGTKVYLTRSSDHFVSLAARPALSNQVHADAFISFHFDSSPIENSASGVTTYYYHRQLSYRLASSINHRFNNISLENRGIEFGNFEVIRDNDFPAILLEMGYINTDRDFQQINNAHYRTTVAKDVVAGLSKYFDGN</sequence>
<dbReference type="GO" id="GO:0008745">
    <property type="term" value="F:N-acetylmuramoyl-L-alanine amidase activity"/>
    <property type="evidence" value="ECO:0007669"/>
    <property type="project" value="InterPro"/>
</dbReference>
<dbReference type="Proteomes" id="UP000051451">
    <property type="component" value="Unassembled WGS sequence"/>
</dbReference>
<dbReference type="Pfam" id="PF01520">
    <property type="entry name" value="Amidase_3"/>
    <property type="match status" value="1"/>
</dbReference>
<dbReference type="EMBL" id="AZGB01000001">
    <property type="protein sequence ID" value="KRM08307.1"/>
    <property type="molecule type" value="Genomic_DNA"/>
</dbReference>
<dbReference type="RefSeq" id="WP_057870587.1">
    <property type="nucleotide sequence ID" value="NZ_AZGB01000001.1"/>
</dbReference>
<dbReference type="GeneID" id="98317842"/>
<dbReference type="GO" id="GO:0071555">
    <property type="term" value="P:cell wall organization"/>
    <property type="evidence" value="ECO:0007669"/>
    <property type="project" value="UniProtKB-KW"/>
</dbReference>
<keyword evidence="5" id="KW-1185">Reference proteome</keyword>
<protein>
    <submittedName>
        <fullName evidence="4">N-acetylmuramoyl-L-alanine amidase</fullName>
    </submittedName>
</protein>
<dbReference type="AlphaFoldDB" id="A0A0R1VZ18"/>
<keyword evidence="2" id="KW-0961">Cell wall biogenesis/degradation</keyword>
<dbReference type="InterPro" id="IPR050695">
    <property type="entry name" value="N-acetylmuramoyl_amidase_3"/>
</dbReference>
<dbReference type="Gene3D" id="3.40.630.40">
    <property type="entry name" value="Zn-dependent exopeptidases"/>
    <property type="match status" value="1"/>
</dbReference>
<dbReference type="PANTHER" id="PTHR30404:SF0">
    <property type="entry name" value="N-ACETYLMURAMOYL-L-ALANINE AMIDASE AMIC"/>
    <property type="match status" value="1"/>
</dbReference>
<organism evidence="4 5">
    <name type="scientific">Liquorilactobacillus ghanensis DSM 18630</name>
    <dbReference type="NCBI Taxonomy" id="1423750"/>
    <lineage>
        <taxon>Bacteria</taxon>
        <taxon>Bacillati</taxon>
        <taxon>Bacillota</taxon>
        <taxon>Bacilli</taxon>
        <taxon>Lactobacillales</taxon>
        <taxon>Lactobacillaceae</taxon>
        <taxon>Liquorilactobacillus</taxon>
    </lineage>
</organism>
<gene>
    <name evidence="4" type="ORF">FC89_GL001646</name>
</gene>
<dbReference type="GO" id="GO:0030288">
    <property type="term" value="C:outer membrane-bounded periplasmic space"/>
    <property type="evidence" value="ECO:0007669"/>
    <property type="project" value="TreeGrafter"/>
</dbReference>
<dbReference type="STRING" id="1423750.FC89_GL001646"/>
<dbReference type="GO" id="GO:0009253">
    <property type="term" value="P:peptidoglycan catabolic process"/>
    <property type="evidence" value="ECO:0007669"/>
    <property type="project" value="InterPro"/>
</dbReference>
<evidence type="ECO:0000313" key="5">
    <source>
        <dbReference type="Proteomes" id="UP000051451"/>
    </source>
</evidence>
<evidence type="ECO:0000256" key="2">
    <source>
        <dbReference type="ARBA" id="ARBA00023316"/>
    </source>
</evidence>
<dbReference type="SUPFAM" id="SSF53187">
    <property type="entry name" value="Zn-dependent exopeptidases"/>
    <property type="match status" value="1"/>
</dbReference>
<accession>A0A0R1VZ18</accession>
<dbReference type="Pfam" id="PF08239">
    <property type="entry name" value="SH3_3"/>
    <property type="match status" value="1"/>
</dbReference>
<dbReference type="PATRIC" id="fig|1423750.3.peg.1690"/>
<dbReference type="SMART" id="SM00646">
    <property type="entry name" value="Ami_3"/>
    <property type="match status" value="1"/>
</dbReference>
<dbReference type="Gene3D" id="2.30.30.40">
    <property type="entry name" value="SH3 Domains"/>
    <property type="match status" value="1"/>
</dbReference>
<keyword evidence="1" id="KW-0378">Hydrolase</keyword>
<dbReference type="OrthoDB" id="9806267at2"/>
<feature type="domain" description="MurNAc-LAA" evidence="3">
    <location>
        <begin position="172"/>
        <end position="281"/>
    </location>
</feature>
<evidence type="ECO:0000313" key="4">
    <source>
        <dbReference type="EMBL" id="KRM08307.1"/>
    </source>
</evidence>
<evidence type="ECO:0000259" key="3">
    <source>
        <dbReference type="SMART" id="SM00646"/>
    </source>
</evidence>